<evidence type="ECO:0000313" key="8">
    <source>
        <dbReference type="EMBL" id="PPQ87413.1"/>
    </source>
</evidence>
<comment type="cofactor">
    <cofactor evidence="1">
        <name>Zn(2+)</name>
        <dbReference type="ChEBI" id="CHEBI:29105"/>
    </cofactor>
</comment>
<dbReference type="OrthoDB" id="2365600at2759"/>
<gene>
    <name evidence="8" type="ORF">CVT25_008109</name>
</gene>
<dbReference type="EMBL" id="NHYD01002283">
    <property type="protein sequence ID" value="PPQ87413.1"/>
    <property type="molecule type" value="Genomic_DNA"/>
</dbReference>
<evidence type="ECO:0000256" key="1">
    <source>
        <dbReference type="ARBA" id="ARBA00001947"/>
    </source>
</evidence>
<evidence type="ECO:0000256" key="3">
    <source>
        <dbReference type="ARBA" id="ARBA00022723"/>
    </source>
</evidence>
<proteinExistence type="predicted"/>
<feature type="compositionally biased region" description="Basic and acidic residues" evidence="7">
    <location>
        <begin position="20"/>
        <end position="29"/>
    </location>
</feature>
<dbReference type="GO" id="GO:0006508">
    <property type="term" value="P:proteolysis"/>
    <property type="evidence" value="ECO:0007669"/>
    <property type="project" value="UniProtKB-KW"/>
</dbReference>
<evidence type="ECO:0000256" key="2">
    <source>
        <dbReference type="ARBA" id="ARBA00022670"/>
    </source>
</evidence>
<dbReference type="GO" id="GO:0046872">
    <property type="term" value="F:metal ion binding"/>
    <property type="evidence" value="ECO:0007669"/>
    <property type="project" value="UniProtKB-KW"/>
</dbReference>
<dbReference type="Gene3D" id="3.40.390.10">
    <property type="entry name" value="Collagenase (Catalytic Domain)"/>
    <property type="match status" value="1"/>
</dbReference>
<dbReference type="Proteomes" id="UP000283269">
    <property type="component" value="Unassembled WGS sequence"/>
</dbReference>
<dbReference type="CDD" id="cd11375">
    <property type="entry name" value="Peptidase_M54"/>
    <property type="match status" value="1"/>
</dbReference>
<dbReference type="AlphaFoldDB" id="A0A409X9C9"/>
<evidence type="ECO:0000256" key="6">
    <source>
        <dbReference type="ARBA" id="ARBA00023049"/>
    </source>
</evidence>
<evidence type="ECO:0000256" key="4">
    <source>
        <dbReference type="ARBA" id="ARBA00022801"/>
    </source>
</evidence>
<keyword evidence="6" id="KW-0482">Metalloprotease</keyword>
<evidence type="ECO:0000256" key="7">
    <source>
        <dbReference type="SAM" id="MobiDB-lite"/>
    </source>
</evidence>
<keyword evidence="3" id="KW-0479">Metal-binding</keyword>
<keyword evidence="9" id="KW-1185">Reference proteome</keyword>
<feature type="region of interest" description="Disordered" evidence="7">
    <location>
        <begin position="19"/>
        <end position="72"/>
    </location>
</feature>
<organism evidence="8 9">
    <name type="scientific">Psilocybe cyanescens</name>
    <dbReference type="NCBI Taxonomy" id="93625"/>
    <lineage>
        <taxon>Eukaryota</taxon>
        <taxon>Fungi</taxon>
        <taxon>Dikarya</taxon>
        <taxon>Basidiomycota</taxon>
        <taxon>Agaricomycotina</taxon>
        <taxon>Agaricomycetes</taxon>
        <taxon>Agaricomycetidae</taxon>
        <taxon>Agaricales</taxon>
        <taxon>Agaricineae</taxon>
        <taxon>Strophariaceae</taxon>
        <taxon>Psilocybe</taxon>
    </lineage>
</organism>
<dbReference type="PANTHER" id="PTHR15910:SF1">
    <property type="entry name" value="ARCHAEMETZINCIN-2"/>
    <property type="match status" value="1"/>
</dbReference>
<reference evidence="8 9" key="1">
    <citation type="journal article" date="2018" name="Evol. Lett.">
        <title>Horizontal gene cluster transfer increased hallucinogenic mushroom diversity.</title>
        <authorList>
            <person name="Reynolds H.T."/>
            <person name="Vijayakumar V."/>
            <person name="Gluck-Thaler E."/>
            <person name="Korotkin H.B."/>
            <person name="Matheny P.B."/>
            <person name="Slot J.C."/>
        </authorList>
    </citation>
    <scope>NUCLEOTIDE SEQUENCE [LARGE SCALE GENOMIC DNA]</scope>
    <source>
        <strain evidence="8 9">2631</strain>
    </source>
</reference>
<name>A0A409X9C9_PSICY</name>
<comment type="caution">
    <text evidence="8">The sequence shown here is derived from an EMBL/GenBank/DDBJ whole genome shotgun (WGS) entry which is preliminary data.</text>
</comment>
<dbReference type="Pfam" id="PF07998">
    <property type="entry name" value="Peptidase_M54"/>
    <property type="match status" value="1"/>
</dbReference>
<protein>
    <submittedName>
        <fullName evidence="8">Uncharacterized protein</fullName>
    </submittedName>
</protein>
<evidence type="ECO:0000313" key="9">
    <source>
        <dbReference type="Proteomes" id="UP000283269"/>
    </source>
</evidence>
<dbReference type="InterPro" id="IPR012962">
    <property type="entry name" value="Pept_M54_archaemetzincn"/>
</dbReference>
<keyword evidence="2" id="KW-0645">Protease</keyword>
<keyword evidence="5" id="KW-0862">Zinc</keyword>
<accession>A0A409X9C9</accession>
<evidence type="ECO:0000256" key="5">
    <source>
        <dbReference type="ARBA" id="ARBA00022833"/>
    </source>
</evidence>
<dbReference type="PANTHER" id="PTHR15910">
    <property type="entry name" value="ARCHAEMETZINCIN"/>
    <property type="match status" value="1"/>
</dbReference>
<sequence length="449" mass="49189">MVCKHASLTFESSTHAGTIDYRKPTDQERAAAASTTTVSKKKSAGKSTSRKNDVPSSTFPAPLILPDDDLSNDPGYPPQSLRAWLRDKDRNKVTLEKRVIYVARPPDIDSDVEYVGSWCNSKKGGGSRSCTTPVVEDVIDYIAAFYHGMQVKPLSSKLRFTSWDSTNSVKSKRSKSTTSKPKIPSRIGLSTQTECIGIRSRPSPDSIFPAQLNLDGLLDAAISILPDDAYALLLLVNHDLYEDDDDVFVCGRAYGGSRVAVISTTRYDPRLDVVQDVEREHAWPASHCALYIKTCIDSSFSSDTRPKKKAKVNTAGEATGTPVDFSNKSPMTAALSAYKASPPLNDHSSPDTLSGTWLARVCRTASHELGHCFGIDHCVYYACIMQGSSSLVEDVRQPPYLCPVDLAKLLRASGTTEGARDRALLAFCERYTNVQLFVAFAAWIRARVE</sequence>
<dbReference type="GO" id="GO:0008237">
    <property type="term" value="F:metallopeptidase activity"/>
    <property type="evidence" value="ECO:0007669"/>
    <property type="project" value="UniProtKB-KW"/>
</dbReference>
<dbReference type="SUPFAM" id="SSF55486">
    <property type="entry name" value="Metalloproteases ('zincins'), catalytic domain"/>
    <property type="match status" value="1"/>
</dbReference>
<dbReference type="InterPro" id="IPR024079">
    <property type="entry name" value="MetalloPept_cat_dom_sf"/>
</dbReference>
<keyword evidence="4" id="KW-0378">Hydrolase</keyword>
<dbReference type="InParanoid" id="A0A409X9C9"/>